<dbReference type="Proteomes" id="UP001055439">
    <property type="component" value="Chromosome 2"/>
</dbReference>
<proteinExistence type="predicted"/>
<name>A0A9E7F1R0_9LILI</name>
<sequence length="204" mass="22541">MPCHAPTIFCSVPLEIDRLGRPQSMLILLVGASSRWSRDRSAAFLQIHGAPYCKHSWVHNKSTNQDHRSATNFPDISLKSTKKGSFKSDEVAAAGIAPVEHFKAEAVVVVVQDIADTVLERLPCLIGVAGVEDHRVLEWLDAEVTLPRVVAHRVRMRLPVGGRWAGRAMGPYEERGIWLRGKAEGCCSKASTEGKRDGSEKFWC</sequence>
<protein>
    <submittedName>
        <fullName evidence="1">Uncharacterized protein</fullName>
    </submittedName>
</protein>
<evidence type="ECO:0000313" key="2">
    <source>
        <dbReference type="Proteomes" id="UP001055439"/>
    </source>
</evidence>
<accession>A0A9E7F1R0</accession>
<reference evidence="1" key="1">
    <citation type="submission" date="2022-05" db="EMBL/GenBank/DDBJ databases">
        <title>The Musa troglodytarum L. genome provides insights into the mechanism of non-climacteric behaviour and enrichment of carotenoids.</title>
        <authorList>
            <person name="Wang J."/>
        </authorList>
    </citation>
    <scope>NUCLEOTIDE SEQUENCE</scope>
    <source>
        <tissue evidence="1">Leaf</tissue>
    </source>
</reference>
<dbReference type="AlphaFoldDB" id="A0A9E7F1R0"/>
<dbReference type="EMBL" id="CP097504">
    <property type="protein sequence ID" value="URD87056.1"/>
    <property type="molecule type" value="Genomic_DNA"/>
</dbReference>
<keyword evidence="2" id="KW-1185">Reference proteome</keyword>
<dbReference type="OrthoDB" id="5823761at2759"/>
<evidence type="ECO:0000313" key="1">
    <source>
        <dbReference type="EMBL" id="URD87056.1"/>
    </source>
</evidence>
<gene>
    <name evidence="1" type="ORF">MUK42_32665</name>
</gene>
<organism evidence="1 2">
    <name type="scientific">Musa troglodytarum</name>
    <name type="common">fe'i banana</name>
    <dbReference type="NCBI Taxonomy" id="320322"/>
    <lineage>
        <taxon>Eukaryota</taxon>
        <taxon>Viridiplantae</taxon>
        <taxon>Streptophyta</taxon>
        <taxon>Embryophyta</taxon>
        <taxon>Tracheophyta</taxon>
        <taxon>Spermatophyta</taxon>
        <taxon>Magnoliopsida</taxon>
        <taxon>Liliopsida</taxon>
        <taxon>Zingiberales</taxon>
        <taxon>Musaceae</taxon>
        <taxon>Musa</taxon>
    </lineage>
</organism>